<dbReference type="EMBL" id="CAMXCT010001374">
    <property type="protein sequence ID" value="CAI3989484.1"/>
    <property type="molecule type" value="Genomic_DNA"/>
</dbReference>
<feature type="domain" description="USP" evidence="7">
    <location>
        <begin position="489"/>
        <end position="837"/>
    </location>
</feature>
<gene>
    <name evidence="8" type="ORF">C1SCF055_LOCUS16557</name>
</gene>
<dbReference type="Pfam" id="PF08449">
    <property type="entry name" value="UAA"/>
    <property type="match status" value="1"/>
</dbReference>
<evidence type="ECO:0000256" key="5">
    <source>
        <dbReference type="ARBA" id="ARBA00023136"/>
    </source>
</evidence>
<feature type="transmembrane region" description="Helical" evidence="6">
    <location>
        <begin position="30"/>
        <end position="50"/>
    </location>
</feature>
<dbReference type="PANTHER" id="PTHR10778:SF13">
    <property type="entry name" value="ADENOSINE 3'-PHOSPHO 5'-PHOSPHOSULFATE TRANSPORTER 1"/>
    <property type="match status" value="1"/>
</dbReference>
<feature type="transmembrane region" description="Helical" evidence="6">
    <location>
        <begin position="268"/>
        <end position="286"/>
    </location>
</feature>
<evidence type="ECO:0000313" key="10">
    <source>
        <dbReference type="Proteomes" id="UP001152797"/>
    </source>
</evidence>
<keyword evidence="10" id="KW-1185">Reference proteome</keyword>
<dbReference type="InterPro" id="IPR001394">
    <property type="entry name" value="Peptidase_C19_UCH"/>
</dbReference>
<dbReference type="InterPro" id="IPR028889">
    <property type="entry name" value="USP"/>
</dbReference>
<dbReference type="Pfam" id="PF00443">
    <property type="entry name" value="UCH"/>
    <property type="match status" value="1"/>
</dbReference>
<accession>A0A9P1CD97</accession>
<dbReference type="OrthoDB" id="417143at2759"/>
<evidence type="ECO:0000256" key="1">
    <source>
        <dbReference type="ARBA" id="ARBA00004141"/>
    </source>
</evidence>
<dbReference type="SUPFAM" id="SSF54001">
    <property type="entry name" value="Cysteine proteinases"/>
    <property type="match status" value="1"/>
</dbReference>
<organism evidence="8">
    <name type="scientific">Cladocopium goreaui</name>
    <dbReference type="NCBI Taxonomy" id="2562237"/>
    <lineage>
        <taxon>Eukaryota</taxon>
        <taxon>Sar</taxon>
        <taxon>Alveolata</taxon>
        <taxon>Dinophyceae</taxon>
        <taxon>Suessiales</taxon>
        <taxon>Symbiodiniaceae</taxon>
        <taxon>Cladocopium</taxon>
    </lineage>
</organism>
<sequence>MILWGIAQEFIMTNVYRARDGRVLQLPSPLFLVLCNRMVTMIYSALLLWLRGQNLWFSGSLDALPPAVSNTCASWAQYSSLGYISFGLQTTAKSVKILPAVIISSLRGKKHSLTDYAECMVLACACFVFGEQSEAGTDSMTTVAGVVLLAAYLLCDSLTPHFQDMLFQKHEDIDVVQATLAMSSIAVVMMLVEMTVTFKLFQSFTFLYQCPEALLHMTVLSLASTLTQYMISYTIKHFGPVVFTIISSTRQVISVLISAVLFSHHMSGLAMTAMCIMFGTLMVRALRPLAKDHKELENVEPEDYQRVPLLNFSEKLSTFSPLFVCTTAIHIVYLVYTLLQEFLSTHTFGGELFSFPLVLVAISHSAGALLSLGALRIGGHDILVTGLWQTILPGSSDLVATSLQHAALYKMYFPAQSLMKTLKVLPVMLIGTCLQNRTYSRLDYVEGLLLSCLLAAKSRMMFLSDFSAPVSRASTACSSSSGRRAGSHRGLENDLGDNHCFLNVVIQAFWNLPSFRKLLLHAPWHEHSAEGEESDGSCCYCALKSLFDEFACSEADTIPPDSLRQALSSVYDAKGRFKTGDMEDATETIEAILGILHACNVQPVGLCQSPCDQHPSAEFVEEASNFGCHPLCLAHAVFGLQTVDLCRCSFCGATGEPDVAASYVYSVYVSELASLEEAPKSSWPDLLRTPRRPFAEILRKLCQPDEGRNCGECNSRKTLLRERWLTRCPKTFILSLVWPSSNPSRDQLWSLLSMIQPELRMDEIFRVEPGAQSDLYSFHGMICYCGMHYVALFWCPARKKWIFFDDMCVKEKEDWTAVVNLMTAGQYVPTLIFYENMSEEPALSESIEELTRQVDALEYQSCALM</sequence>
<keyword evidence="5 6" id="KW-0472">Membrane</keyword>
<reference evidence="8" key="1">
    <citation type="submission" date="2022-10" db="EMBL/GenBank/DDBJ databases">
        <authorList>
            <person name="Chen Y."/>
            <person name="Dougan E. K."/>
            <person name="Chan C."/>
            <person name="Rhodes N."/>
            <person name="Thang M."/>
        </authorList>
    </citation>
    <scope>NUCLEOTIDE SEQUENCE</scope>
</reference>
<reference evidence="9 10" key="2">
    <citation type="submission" date="2024-05" db="EMBL/GenBank/DDBJ databases">
        <authorList>
            <person name="Chen Y."/>
            <person name="Shah S."/>
            <person name="Dougan E. K."/>
            <person name="Thang M."/>
            <person name="Chan C."/>
        </authorList>
    </citation>
    <scope>NUCLEOTIDE SEQUENCE [LARGE SCALE GENOMIC DNA]</scope>
</reference>
<evidence type="ECO:0000256" key="2">
    <source>
        <dbReference type="ARBA" id="ARBA00022448"/>
    </source>
</evidence>
<dbReference type="Proteomes" id="UP001152797">
    <property type="component" value="Unassembled WGS sequence"/>
</dbReference>
<keyword evidence="4 6" id="KW-1133">Transmembrane helix</keyword>
<dbReference type="GO" id="GO:0000139">
    <property type="term" value="C:Golgi membrane"/>
    <property type="evidence" value="ECO:0007669"/>
    <property type="project" value="TreeGrafter"/>
</dbReference>
<evidence type="ECO:0000313" key="9">
    <source>
        <dbReference type="EMBL" id="CAL4776796.1"/>
    </source>
</evidence>
<dbReference type="PANTHER" id="PTHR10778">
    <property type="entry name" value="SOLUTE CARRIER FAMILY 35 MEMBER B"/>
    <property type="match status" value="1"/>
</dbReference>
<evidence type="ECO:0000313" key="8">
    <source>
        <dbReference type="EMBL" id="CAI3989484.1"/>
    </source>
</evidence>
<dbReference type="InterPro" id="IPR013657">
    <property type="entry name" value="SCL35B1-4/HUT1"/>
</dbReference>
<feature type="transmembrane region" description="Helical" evidence="6">
    <location>
        <begin position="356"/>
        <end position="375"/>
    </location>
</feature>
<evidence type="ECO:0000256" key="3">
    <source>
        <dbReference type="ARBA" id="ARBA00022692"/>
    </source>
</evidence>
<evidence type="ECO:0000259" key="7">
    <source>
        <dbReference type="PROSITE" id="PS50235"/>
    </source>
</evidence>
<dbReference type="GO" id="GO:0016579">
    <property type="term" value="P:protein deubiquitination"/>
    <property type="evidence" value="ECO:0007669"/>
    <property type="project" value="InterPro"/>
</dbReference>
<dbReference type="GO" id="GO:0004843">
    <property type="term" value="F:cysteine-type deubiquitinase activity"/>
    <property type="evidence" value="ECO:0007669"/>
    <property type="project" value="InterPro"/>
</dbReference>
<evidence type="ECO:0000256" key="4">
    <source>
        <dbReference type="ARBA" id="ARBA00022989"/>
    </source>
</evidence>
<dbReference type="GO" id="GO:0005789">
    <property type="term" value="C:endoplasmic reticulum membrane"/>
    <property type="evidence" value="ECO:0007669"/>
    <property type="project" value="TreeGrafter"/>
</dbReference>
<protein>
    <submittedName>
        <fullName evidence="9">Adenosine 3'-phospho 5'-phosphosulfate transporter 1</fullName>
    </submittedName>
</protein>
<name>A0A9P1CD97_9DINO</name>
<proteinExistence type="predicted"/>
<dbReference type="Gene3D" id="3.90.70.10">
    <property type="entry name" value="Cysteine proteinases"/>
    <property type="match status" value="1"/>
</dbReference>
<dbReference type="EMBL" id="CAMXCT030001374">
    <property type="protein sequence ID" value="CAL4776796.1"/>
    <property type="molecule type" value="Genomic_DNA"/>
</dbReference>
<comment type="caution">
    <text evidence="8">The sequence shown here is derived from an EMBL/GenBank/DDBJ whole genome shotgun (WGS) entry which is preliminary data.</text>
</comment>
<keyword evidence="3 6" id="KW-0812">Transmembrane</keyword>
<evidence type="ECO:0000256" key="6">
    <source>
        <dbReference type="SAM" id="Phobius"/>
    </source>
</evidence>
<dbReference type="PROSITE" id="PS50235">
    <property type="entry name" value="USP_3"/>
    <property type="match status" value="1"/>
</dbReference>
<comment type="subcellular location">
    <subcellularLocation>
        <location evidence="1">Membrane</location>
        <topology evidence="1">Multi-pass membrane protein</topology>
    </subcellularLocation>
</comment>
<feature type="transmembrane region" description="Helical" evidence="6">
    <location>
        <begin position="180"/>
        <end position="201"/>
    </location>
</feature>
<keyword evidence="2" id="KW-0813">Transport</keyword>
<dbReference type="GO" id="GO:0022857">
    <property type="term" value="F:transmembrane transporter activity"/>
    <property type="evidence" value="ECO:0007669"/>
    <property type="project" value="TreeGrafter"/>
</dbReference>
<feature type="transmembrane region" description="Helical" evidence="6">
    <location>
        <begin position="316"/>
        <end position="336"/>
    </location>
</feature>
<dbReference type="AlphaFoldDB" id="A0A9P1CD97"/>
<dbReference type="InterPro" id="IPR038765">
    <property type="entry name" value="Papain-like_cys_pep_sf"/>
</dbReference>
<dbReference type="EMBL" id="CAMXCT020001374">
    <property type="protein sequence ID" value="CAL1142859.1"/>
    <property type="molecule type" value="Genomic_DNA"/>
</dbReference>